<dbReference type="InterPro" id="IPR029058">
    <property type="entry name" value="AB_hydrolase_fold"/>
</dbReference>
<protein>
    <submittedName>
        <fullName evidence="6">Alpha/beta hydrolase family protein</fullName>
    </submittedName>
</protein>
<gene>
    <name evidence="6" type="ORF">EI77_00231</name>
</gene>
<feature type="region of interest" description="Disordered" evidence="3">
    <location>
        <begin position="26"/>
        <end position="54"/>
    </location>
</feature>
<keyword evidence="7" id="KW-1185">Reference proteome</keyword>
<dbReference type="GO" id="GO:0004806">
    <property type="term" value="F:triacylglycerol lipase activity"/>
    <property type="evidence" value="ECO:0007669"/>
    <property type="project" value="TreeGrafter"/>
</dbReference>
<comment type="similarity">
    <text evidence="1">Belongs to the 'GDXG' lipolytic enzyme family.</text>
</comment>
<dbReference type="OrthoDB" id="9815425at2"/>
<keyword evidence="4" id="KW-0732">Signal</keyword>
<dbReference type="Proteomes" id="UP000295662">
    <property type="component" value="Unassembled WGS sequence"/>
</dbReference>
<sequence>MKRLLTSLLALITCACLQAADTTAEPKAKTKAAKSKKEKPKNSKPPGAEAASGKPYIYKTSAGEPRQMEIFFPPDHDPAKAKVPGLILFHGGGWGGGTLAQFRMACAYFASRGLVCATSEYQRSSKANSAGLPPDESRKRVCIVDAKSAIRWFKQKAPELGIDPQRIITGGGSAGGHISALATLNPGLNDPADPKEFDTSVVAYLWFNPAFSEEDNADNEVNVLKHLKPSLAPAIVFFGTQDGWKKGWDAAHEKLKSLGNTTTELWLAEGEGHSFFNTAPWQNITLIAADRFLVQQGLLTGEPTLPAPVTGEKLVR</sequence>
<dbReference type="AlphaFoldDB" id="A0A4R7SQQ6"/>
<dbReference type="SUPFAM" id="SSF53474">
    <property type="entry name" value="alpha/beta-Hydrolases"/>
    <property type="match status" value="1"/>
</dbReference>
<feature type="compositionally biased region" description="Basic residues" evidence="3">
    <location>
        <begin position="29"/>
        <end position="39"/>
    </location>
</feature>
<evidence type="ECO:0000313" key="7">
    <source>
        <dbReference type="Proteomes" id="UP000295662"/>
    </source>
</evidence>
<evidence type="ECO:0000256" key="2">
    <source>
        <dbReference type="ARBA" id="ARBA00022801"/>
    </source>
</evidence>
<dbReference type="EMBL" id="SOCA01000001">
    <property type="protein sequence ID" value="TDU80929.1"/>
    <property type="molecule type" value="Genomic_DNA"/>
</dbReference>
<evidence type="ECO:0000256" key="3">
    <source>
        <dbReference type="SAM" id="MobiDB-lite"/>
    </source>
</evidence>
<evidence type="ECO:0000256" key="4">
    <source>
        <dbReference type="SAM" id="SignalP"/>
    </source>
</evidence>
<evidence type="ECO:0000256" key="1">
    <source>
        <dbReference type="ARBA" id="ARBA00010515"/>
    </source>
</evidence>
<name>A0A4R7SQQ6_9BACT</name>
<dbReference type="PANTHER" id="PTHR48081:SF30">
    <property type="entry name" value="ACETYL-HYDROLASE LIPR-RELATED"/>
    <property type="match status" value="1"/>
</dbReference>
<evidence type="ECO:0000259" key="5">
    <source>
        <dbReference type="Pfam" id="PF20434"/>
    </source>
</evidence>
<feature type="domain" description="BD-FAE-like" evidence="5">
    <location>
        <begin position="69"/>
        <end position="187"/>
    </location>
</feature>
<feature type="signal peptide" evidence="4">
    <location>
        <begin position="1"/>
        <end position="19"/>
    </location>
</feature>
<organism evidence="6 7">
    <name type="scientific">Prosthecobacter fusiformis</name>
    <dbReference type="NCBI Taxonomy" id="48464"/>
    <lineage>
        <taxon>Bacteria</taxon>
        <taxon>Pseudomonadati</taxon>
        <taxon>Verrucomicrobiota</taxon>
        <taxon>Verrucomicrobiia</taxon>
        <taxon>Verrucomicrobiales</taxon>
        <taxon>Verrucomicrobiaceae</taxon>
        <taxon>Prosthecobacter</taxon>
    </lineage>
</organism>
<dbReference type="InterPro" id="IPR050300">
    <property type="entry name" value="GDXG_lipolytic_enzyme"/>
</dbReference>
<dbReference type="Gene3D" id="3.40.50.1820">
    <property type="entry name" value="alpha/beta hydrolase"/>
    <property type="match status" value="1"/>
</dbReference>
<feature type="chain" id="PRO_5020571634" evidence="4">
    <location>
        <begin position="20"/>
        <end position="316"/>
    </location>
</feature>
<dbReference type="Pfam" id="PF20434">
    <property type="entry name" value="BD-FAE"/>
    <property type="match status" value="1"/>
</dbReference>
<dbReference type="PROSITE" id="PS51257">
    <property type="entry name" value="PROKAR_LIPOPROTEIN"/>
    <property type="match status" value="1"/>
</dbReference>
<accession>A0A4R7SQQ6</accession>
<reference evidence="6 7" key="1">
    <citation type="submission" date="2019-03" db="EMBL/GenBank/DDBJ databases">
        <title>Genomic Encyclopedia of Archaeal and Bacterial Type Strains, Phase II (KMG-II): from individual species to whole genera.</title>
        <authorList>
            <person name="Goeker M."/>
        </authorList>
    </citation>
    <scope>NUCLEOTIDE SEQUENCE [LARGE SCALE GENOMIC DNA]</scope>
    <source>
        <strain evidence="6 7">ATCC 25309</strain>
    </source>
</reference>
<comment type="caution">
    <text evidence="6">The sequence shown here is derived from an EMBL/GenBank/DDBJ whole genome shotgun (WGS) entry which is preliminary data.</text>
</comment>
<dbReference type="PANTHER" id="PTHR48081">
    <property type="entry name" value="AB HYDROLASE SUPERFAMILY PROTEIN C4A8.06C"/>
    <property type="match status" value="1"/>
</dbReference>
<evidence type="ECO:0000313" key="6">
    <source>
        <dbReference type="EMBL" id="TDU80929.1"/>
    </source>
</evidence>
<dbReference type="InterPro" id="IPR049492">
    <property type="entry name" value="BD-FAE-like_dom"/>
</dbReference>
<proteinExistence type="inferred from homology"/>
<keyword evidence="2 6" id="KW-0378">Hydrolase</keyword>
<dbReference type="RefSeq" id="WP_133792919.1">
    <property type="nucleotide sequence ID" value="NZ_SOCA01000001.1"/>
</dbReference>